<organism evidence="9 10">
    <name type="scientific">Callorhinchus milii</name>
    <name type="common">Ghost shark</name>
    <dbReference type="NCBI Taxonomy" id="7868"/>
    <lineage>
        <taxon>Eukaryota</taxon>
        <taxon>Metazoa</taxon>
        <taxon>Chordata</taxon>
        <taxon>Craniata</taxon>
        <taxon>Vertebrata</taxon>
        <taxon>Chondrichthyes</taxon>
        <taxon>Holocephali</taxon>
        <taxon>Chimaeriformes</taxon>
        <taxon>Callorhinchidae</taxon>
        <taxon>Callorhinchus</taxon>
    </lineage>
</organism>
<evidence type="ECO:0000256" key="2">
    <source>
        <dbReference type="ARBA" id="ARBA00022729"/>
    </source>
</evidence>
<keyword evidence="10" id="KW-1185">Reference proteome</keyword>
<evidence type="ECO:0000256" key="6">
    <source>
        <dbReference type="SAM" id="SignalP"/>
    </source>
</evidence>
<dbReference type="PROSITE" id="PS50923">
    <property type="entry name" value="SUSHI"/>
    <property type="match status" value="1"/>
</dbReference>
<dbReference type="AlphaFoldDB" id="A0A4W3J774"/>
<dbReference type="SUPFAM" id="SSF57535">
    <property type="entry name" value="Complement control module/SCR domain"/>
    <property type="match status" value="1"/>
</dbReference>
<comment type="caution">
    <text evidence="5">Lacks conserved residue(s) required for the propagation of feature annotation.</text>
</comment>
<evidence type="ECO:0000313" key="10">
    <source>
        <dbReference type="Proteomes" id="UP000314986"/>
    </source>
</evidence>
<evidence type="ECO:0000259" key="8">
    <source>
        <dbReference type="PROSITE" id="PS50923"/>
    </source>
</evidence>
<dbReference type="PANTHER" id="PTHR45656:SF4">
    <property type="entry name" value="PROTEIN CBR-CLEC-78"/>
    <property type="match status" value="1"/>
</dbReference>
<dbReference type="CDD" id="cd00033">
    <property type="entry name" value="CCP"/>
    <property type="match status" value="1"/>
</dbReference>
<dbReference type="PROSITE" id="PS01180">
    <property type="entry name" value="CUB"/>
    <property type="match status" value="2"/>
</dbReference>
<protein>
    <recommendedName>
        <fullName evidence="11">CUB and Sushi multiple domains 3a</fullName>
    </recommendedName>
</protein>
<dbReference type="InterPro" id="IPR000436">
    <property type="entry name" value="Sushi_SCR_CCP_dom"/>
</dbReference>
<feature type="signal peptide" evidence="6">
    <location>
        <begin position="1"/>
        <end position="19"/>
    </location>
</feature>
<evidence type="ECO:0008006" key="11">
    <source>
        <dbReference type="Google" id="ProtNLM"/>
    </source>
</evidence>
<evidence type="ECO:0000256" key="5">
    <source>
        <dbReference type="PROSITE-ProRule" id="PRU00302"/>
    </source>
</evidence>
<keyword evidence="1 5" id="KW-0768">Sushi</keyword>
<dbReference type="Proteomes" id="UP000314986">
    <property type="component" value="Unassembled WGS sequence"/>
</dbReference>
<dbReference type="SMART" id="SM00032">
    <property type="entry name" value="CCP"/>
    <property type="match status" value="1"/>
</dbReference>
<evidence type="ECO:0000259" key="7">
    <source>
        <dbReference type="PROSITE" id="PS01180"/>
    </source>
</evidence>
<feature type="domain" description="CUB" evidence="7">
    <location>
        <begin position="151"/>
        <end position="220"/>
    </location>
</feature>
<accession>A0A4W3J774</accession>
<dbReference type="FunFam" id="2.10.70.10:FF:000047">
    <property type="entry name" value="CUB and Sushi multiple domains 3"/>
    <property type="match status" value="1"/>
</dbReference>
<reference evidence="10" key="1">
    <citation type="journal article" date="2006" name="Science">
        <title>Ancient noncoding elements conserved in the human genome.</title>
        <authorList>
            <person name="Venkatesh B."/>
            <person name="Kirkness E.F."/>
            <person name="Loh Y.H."/>
            <person name="Halpern A.L."/>
            <person name="Lee A.P."/>
            <person name="Johnson J."/>
            <person name="Dandona N."/>
            <person name="Viswanathan L.D."/>
            <person name="Tay A."/>
            <person name="Venter J.C."/>
            <person name="Strausberg R.L."/>
            <person name="Brenner S."/>
        </authorList>
    </citation>
    <scope>NUCLEOTIDE SEQUENCE [LARGE SCALE GENOMIC DNA]</scope>
</reference>
<feature type="domain" description="CUB" evidence="7">
    <location>
        <begin position="12"/>
        <end position="82"/>
    </location>
</feature>
<reference evidence="9" key="5">
    <citation type="submission" date="2025-09" db="UniProtKB">
        <authorList>
            <consortium name="Ensembl"/>
        </authorList>
    </citation>
    <scope>IDENTIFICATION</scope>
</reference>
<dbReference type="Pfam" id="PF00431">
    <property type="entry name" value="CUB"/>
    <property type="match status" value="2"/>
</dbReference>
<reference evidence="9" key="4">
    <citation type="submission" date="2025-08" db="UniProtKB">
        <authorList>
            <consortium name="Ensembl"/>
        </authorList>
    </citation>
    <scope>IDENTIFICATION</scope>
</reference>
<keyword evidence="2 6" id="KW-0732">Signal</keyword>
<reference evidence="10" key="3">
    <citation type="journal article" date="2014" name="Nature">
        <title>Elephant shark genome provides unique insights into gnathostome evolution.</title>
        <authorList>
            <consortium name="International Elephant Shark Genome Sequencing Consortium"/>
            <person name="Venkatesh B."/>
            <person name="Lee A.P."/>
            <person name="Ravi V."/>
            <person name="Maurya A.K."/>
            <person name="Lian M.M."/>
            <person name="Swann J.B."/>
            <person name="Ohta Y."/>
            <person name="Flajnik M.F."/>
            <person name="Sutoh Y."/>
            <person name="Kasahara M."/>
            <person name="Hoon S."/>
            <person name="Gangu V."/>
            <person name="Roy S.W."/>
            <person name="Irimia M."/>
            <person name="Korzh V."/>
            <person name="Kondrychyn I."/>
            <person name="Lim Z.W."/>
            <person name="Tay B.H."/>
            <person name="Tohari S."/>
            <person name="Kong K.W."/>
            <person name="Ho S."/>
            <person name="Lorente-Galdos B."/>
            <person name="Quilez J."/>
            <person name="Marques-Bonet T."/>
            <person name="Raney B.J."/>
            <person name="Ingham P.W."/>
            <person name="Tay A."/>
            <person name="Hillier L.W."/>
            <person name="Minx P."/>
            <person name="Boehm T."/>
            <person name="Wilson R.K."/>
            <person name="Brenner S."/>
            <person name="Warren W.C."/>
        </authorList>
    </citation>
    <scope>NUCLEOTIDE SEQUENCE [LARGE SCALE GENOMIC DNA]</scope>
</reference>
<name>A0A4W3J774_CALMI</name>
<feature type="chain" id="PRO_5021212688" description="CUB and Sushi multiple domains 3a" evidence="6">
    <location>
        <begin position="20"/>
        <end position="286"/>
    </location>
</feature>
<feature type="domain" description="Sushi" evidence="8">
    <location>
        <begin position="88"/>
        <end position="149"/>
    </location>
</feature>
<evidence type="ECO:0000313" key="9">
    <source>
        <dbReference type="Ensembl" id="ENSCMIP00000039064.1"/>
    </source>
</evidence>
<evidence type="ECO:0000256" key="3">
    <source>
        <dbReference type="ARBA" id="ARBA00022737"/>
    </source>
</evidence>
<dbReference type="Gene3D" id="2.60.120.290">
    <property type="entry name" value="Spermadhesin, CUB domain"/>
    <property type="match status" value="2"/>
</dbReference>
<dbReference type="Pfam" id="PF00084">
    <property type="entry name" value="Sushi"/>
    <property type="match status" value="1"/>
</dbReference>
<dbReference type="Gene3D" id="2.10.70.10">
    <property type="entry name" value="Complement Module, domain 1"/>
    <property type="match status" value="1"/>
</dbReference>
<keyword evidence="3" id="KW-0677">Repeat</keyword>
<dbReference type="InterPro" id="IPR035976">
    <property type="entry name" value="Sushi/SCR/CCP_sf"/>
</dbReference>
<dbReference type="InterPro" id="IPR051277">
    <property type="entry name" value="SEZ6_CSMD_C4BPB_Regulators"/>
</dbReference>
<keyword evidence="4" id="KW-1015">Disulfide bond</keyword>
<reference evidence="10" key="2">
    <citation type="journal article" date="2007" name="PLoS Biol.">
        <title>Survey sequencing and comparative analysis of the elephant shark (Callorhinchus milii) genome.</title>
        <authorList>
            <person name="Venkatesh B."/>
            <person name="Kirkness E.F."/>
            <person name="Loh Y.H."/>
            <person name="Halpern A.L."/>
            <person name="Lee A.P."/>
            <person name="Johnson J."/>
            <person name="Dandona N."/>
            <person name="Viswanathan L.D."/>
            <person name="Tay A."/>
            <person name="Venter J.C."/>
            <person name="Strausberg R.L."/>
            <person name="Brenner S."/>
        </authorList>
    </citation>
    <scope>NUCLEOTIDE SEQUENCE [LARGE SCALE GENOMIC DNA]</scope>
</reference>
<evidence type="ECO:0000256" key="1">
    <source>
        <dbReference type="ARBA" id="ARBA00022659"/>
    </source>
</evidence>
<dbReference type="InterPro" id="IPR035914">
    <property type="entry name" value="Sperma_CUB_dom_sf"/>
</dbReference>
<dbReference type="PANTHER" id="PTHR45656">
    <property type="entry name" value="PROTEIN CBR-CLEC-78"/>
    <property type="match status" value="1"/>
</dbReference>
<proteinExistence type="predicted"/>
<dbReference type="SMART" id="SM00042">
    <property type="entry name" value="CUB"/>
    <property type="match status" value="2"/>
</dbReference>
<evidence type="ECO:0000256" key="4">
    <source>
        <dbReference type="ARBA" id="ARBA00023157"/>
    </source>
</evidence>
<dbReference type="CDD" id="cd00041">
    <property type="entry name" value="CUB"/>
    <property type="match status" value="2"/>
</dbReference>
<dbReference type="Ensembl" id="ENSCMIT00000039628.1">
    <property type="protein sequence ID" value="ENSCMIP00000039064.1"/>
    <property type="gene ID" value="ENSCMIG00000016376.1"/>
</dbReference>
<dbReference type="SUPFAM" id="SSF49854">
    <property type="entry name" value="Spermadhesin, CUB domain"/>
    <property type="match status" value="2"/>
</dbReference>
<dbReference type="InterPro" id="IPR000859">
    <property type="entry name" value="CUB_dom"/>
</dbReference>
<dbReference type="GeneTree" id="ENSGT00940000155701"/>
<sequence>MYYIPFFWTVSCFFNFTAPSGVVLSPNYPEEYGNNMNCVWLIITETESRIHLIFNDFDVEPQFDYLTVKDDGMADSTVLGTFSAFGQNECHDPGIPVNGRRFGDIFLLGSSVSFHCDEGFIKTQGSEAITCIMQEGNVIWNSAVPRCEAPCGGHLTAPSGIILSPGWPGYYKDSLNCEWVIEARPRHTIKITFDRCSIHFTVYSVKRFETFGRCEKRYIKCKNYYYYCKIERILEPGEVNVGYFLIIIHFFLGTDTGKIMLNPIILGRGTLLVKGSIPCSTLCTHT</sequence>